<evidence type="ECO:0000256" key="7">
    <source>
        <dbReference type="ARBA" id="ARBA00033311"/>
    </source>
</evidence>
<dbReference type="EMBL" id="VDBS01000078">
    <property type="protein sequence ID" value="TNB55413.1"/>
    <property type="molecule type" value="Genomic_DNA"/>
</dbReference>
<evidence type="ECO:0000256" key="2">
    <source>
        <dbReference type="ARBA" id="ARBA00001997"/>
    </source>
</evidence>
<dbReference type="Pfam" id="PF00908">
    <property type="entry name" value="dTDP_sugar_isom"/>
    <property type="match status" value="1"/>
</dbReference>
<proteinExistence type="predicted"/>
<dbReference type="Gene3D" id="2.60.120.10">
    <property type="entry name" value="Jelly Rolls"/>
    <property type="match status" value="1"/>
</dbReference>
<dbReference type="Proteomes" id="UP000306813">
    <property type="component" value="Unassembled WGS sequence"/>
</dbReference>
<dbReference type="RefSeq" id="WP_082199143.1">
    <property type="nucleotide sequence ID" value="NZ_CP020478.1"/>
</dbReference>
<dbReference type="GO" id="GO:0005829">
    <property type="term" value="C:cytosol"/>
    <property type="evidence" value="ECO:0007669"/>
    <property type="project" value="TreeGrafter"/>
</dbReference>
<dbReference type="InterPro" id="IPR011051">
    <property type="entry name" value="RmlC_Cupin_sf"/>
</dbReference>
<feature type="active site" description="Proton acceptor" evidence="8">
    <location>
        <position position="67"/>
    </location>
</feature>
<evidence type="ECO:0000256" key="4">
    <source>
        <dbReference type="ARBA" id="ARBA00019595"/>
    </source>
</evidence>
<evidence type="ECO:0000256" key="3">
    <source>
        <dbReference type="ARBA" id="ARBA00012098"/>
    </source>
</evidence>
<organism evidence="9 10">
    <name type="scientific">Campylobacter helveticus</name>
    <dbReference type="NCBI Taxonomy" id="28898"/>
    <lineage>
        <taxon>Bacteria</taxon>
        <taxon>Pseudomonadati</taxon>
        <taxon>Campylobacterota</taxon>
        <taxon>Epsilonproteobacteria</taxon>
        <taxon>Campylobacterales</taxon>
        <taxon>Campylobacteraceae</taxon>
        <taxon>Campylobacter</taxon>
    </lineage>
</organism>
<comment type="catalytic activity">
    <reaction evidence="1">
        <text>dTDP-4-dehydro-6-deoxy-alpha-D-glucose = dTDP-4-dehydro-beta-L-rhamnose</text>
        <dbReference type="Rhea" id="RHEA:16969"/>
        <dbReference type="ChEBI" id="CHEBI:57649"/>
        <dbReference type="ChEBI" id="CHEBI:62830"/>
        <dbReference type="EC" id="5.1.3.13"/>
    </reaction>
</comment>
<feature type="active site" description="Proton donor" evidence="8">
    <location>
        <position position="134"/>
    </location>
</feature>
<evidence type="ECO:0000256" key="6">
    <source>
        <dbReference type="ARBA" id="ARBA00031424"/>
    </source>
</evidence>
<sequence length="180" mass="20411">MSIKFDIQESKILKGVFLITPNKFKDLRGEIWTAFTSENIDGLLPEGLCFKHDKFITSKKDVIRGIHGDSKTYKLATCLYGEVLQVVVDCNPSSLTYLKHEKFVISPQNQLIVLVPKGFGNAHLVRSEEAVYYYKCAYEGAYMDADAQFTYAWNDERIGVEWGIDTPILSERDTLATKGK</sequence>
<name>A0AAX2UGC0_9BACT</name>
<evidence type="ECO:0000313" key="9">
    <source>
        <dbReference type="EMBL" id="TNB55413.1"/>
    </source>
</evidence>
<dbReference type="GO" id="GO:0008830">
    <property type="term" value="F:dTDP-4-dehydrorhamnose 3,5-epimerase activity"/>
    <property type="evidence" value="ECO:0007669"/>
    <property type="project" value="UniProtKB-EC"/>
</dbReference>
<comment type="function">
    <text evidence="2">Catalyzes the epimerization of the C3' and C5'positions of dTDP-6-deoxy-D-xylo-4-hexulose, forming dTDP-6-deoxy-L-lyxo-4-hexulose.</text>
</comment>
<evidence type="ECO:0000256" key="1">
    <source>
        <dbReference type="ARBA" id="ARBA00001298"/>
    </source>
</evidence>
<comment type="caution">
    <text evidence="9">The sequence shown here is derived from an EMBL/GenBank/DDBJ whole genome shotgun (WGS) entry which is preliminary data.</text>
</comment>
<dbReference type="SUPFAM" id="SSF51182">
    <property type="entry name" value="RmlC-like cupins"/>
    <property type="match status" value="1"/>
</dbReference>
<dbReference type="EC" id="5.1.3.13" evidence="3"/>
<evidence type="ECO:0000256" key="8">
    <source>
        <dbReference type="PIRSR" id="PIRSR600888-1"/>
    </source>
</evidence>
<reference evidence="9 10" key="1">
    <citation type="submission" date="2019-05" db="EMBL/GenBank/DDBJ databases">
        <title>Draft genomes of eight strains of Campylobacter helveticus isolated from cats and a dog in New Zealand.</title>
        <authorList>
            <person name="Bojanic K."/>
            <person name="Midwinter A.C."/>
            <person name="Biggs P.J."/>
            <person name="Acke E."/>
            <person name="Cornelius A.J."/>
            <person name="Marshall J.C."/>
        </authorList>
    </citation>
    <scope>NUCLEOTIDE SEQUENCE [LARGE SCALE GENOMIC DNA]</scope>
    <source>
        <strain evidence="9 10">ACP123b</strain>
    </source>
</reference>
<dbReference type="InterPro" id="IPR000888">
    <property type="entry name" value="RmlC-like"/>
</dbReference>
<dbReference type="KEGG" id="chv:CHELV3228_0211"/>
<gene>
    <name evidence="9" type="ORF">FDW42_09240</name>
</gene>
<dbReference type="GO" id="GO:0000271">
    <property type="term" value="P:polysaccharide biosynthetic process"/>
    <property type="evidence" value="ECO:0007669"/>
    <property type="project" value="TreeGrafter"/>
</dbReference>
<dbReference type="PANTHER" id="PTHR21047:SF2">
    <property type="entry name" value="THYMIDINE DIPHOSPHO-4-KETO-RHAMNOSE 3,5-EPIMERASE"/>
    <property type="match status" value="1"/>
</dbReference>
<evidence type="ECO:0000256" key="5">
    <source>
        <dbReference type="ARBA" id="ARBA00029758"/>
    </source>
</evidence>
<accession>A0AAX2UGC0</accession>
<dbReference type="InterPro" id="IPR014710">
    <property type="entry name" value="RmlC-like_jellyroll"/>
</dbReference>
<dbReference type="PANTHER" id="PTHR21047">
    <property type="entry name" value="DTDP-6-DEOXY-D-GLUCOSE-3,5 EPIMERASE"/>
    <property type="match status" value="1"/>
</dbReference>
<evidence type="ECO:0000313" key="10">
    <source>
        <dbReference type="Proteomes" id="UP000306813"/>
    </source>
</evidence>
<dbReference type="GeneID" id="52036134"/>
<protein>
    <recommendedName>
        <fullName evidence="4">dTDP-4-dehydrorhamnose 3,5-epimerase</fullName>
        <ecNumber evidence="3">5.1.3.13</ecNumber>
    </recommendedName>
    <alternativeName>
        <fullName evidence="6">Thymidine diphospho-4-keto-rhamnose 3,5-epimerase</fullName>
    </alternativeName>
    <alternativeName>
        <fullName evidence="5">dTDP-4-keto-6-deoxyglucose 3,5-epimerase</fullName>
    </alternativeName>
    <alternativeName>
        <fullName evidence="7">dTDP-6-deoxy-D-xylo-4-hexulose 3,5-epimerase</fullName>
    </alternativeName>
</protein>
<dbReference type="AlphaFoldDB" id="A0AAX2UGC0"/>